<keyword evidence="3" id="KW-1185">Reference proteome</keyword>
<evidence type="ECO:0000313" key="3">
    <source>
        <dbReference type="Proteomes" id="UP000594480"/>
    </source>
</evidence>
<feature type="transmembrane region" description="Helical" evidence="1">
    <location>
        <begin position="14"/>
        <end position="34"/>
    </location>
</feature>
<sequence length="292" mass="30461">MLAGIGLVMAFVPFVNWFAGPVLIAAFIVSLIALIGRKHGGTGLSIAALVISVVGWIVAFVMILISFFWIGGFAALVAPDQAPVTEATSVPPQDDEPMDDAVVAEDIVVLETAVGQYASDPGSWWYVAVIDNPNEDYIFDYASIDVEAIGADGTIVDVANEYRVLLSGETALVGDFIGVGDAEIVDLNIVFPGGADAVYSPFVETGELTLGALSSSSDGVSTTVTGTVSGDFAEDLELVQITVVARDPSGQIIGGAWTYVDELPSAGTAVPFEAIFWDPLPEGTVFEAYASL</sequence>
<dbReference type="EMBL" id="CP064760">
    <property type="protein sequence ID" value="QPE05658.1"/>
    <property type="molecule type" value="Genomic_DNA"/>
</dbReference>
<dbReference type="AlphaFoldDB" id="A0A7S8MZM3"/>
<reference evidence="2 3" key="1">
    <citation type="submission" date="2020-11" db="EMBL/GenBank/DDBJ databases">
        <title>Amino acid is mineralized and recycled by bacteria in oceanic microbiome.</title>
        <authorList>
            <person name="Zheng L.Y."/>
        </authorList>
    </citation>
    <scope>NUCLEOTIDE SEQUENCE [LARGE SCALE GENOMIC DNA]</scope>
    <source>
        <strain evidence="2 3">A32-1</strain>
    </source>
</reference>
<evidence type="ECO:0000313" key="2">
    <source>
        <dbReference type="EMBL" id="QPE05658.1"/>
    </source>
</evidence>
<keyword evidence="1" id="KW-0812">Transmembrane</keyword>
<keyword evidence="1" id="KW-1133">Transmembrane helix</keyword>
<keyword evidence="1" id="KW-0472">Membrane</keyword>
<accession>A0A7S8MZM3</accession>
<protein>
    <submittedName>
        <fullName evidence="2">Uncharacterized protein</fullName>
    </submittedName>
</protein>
<dbReference type="Proteomes" id="UP000594480">
    <property type="component" value="Chromosome"/>
</dbReference>
<name>A0A7S8MZM3_9MICO</name>
<organism evidence="2 3">
    <name type="scientific">Microbacterium schleiferi</name>
    <dbReference type="NCBI Taxonomy" id="69362"/>
    <lineage>
        <taxon>Bacteria</taxon>
        <taxon>Bacillati</taxon>
        <taxon>Actinomycetota</taxon>
        <taxon>Actinomycetes</taxon>
        <taxon>Micrococcales</taxon>
        <taxon>Microbacteriaceae</taxon>
        <taxon>Microbacterium</taxon>
    </lineage>
</organism>
<dbReference type="KEGG" id="msf:IT882_06615"/>
<dbReference type="InterPro" id="IPR047676">
    <property type="entry name" value="FxLYD_dom"/>
</dbReference>
<dbReference type="NCBIfam" id="NF038353">
    <property type="entry name" value="FxLYD_dom"/>
    <property type="match status" value="1"/>
</dbReference>
<dbReference type="RefSeq" id="WP_195693673.1">
    <property type="nucleotide sequence ID" value="NZ_CP064760.1"/>
</dbReference>
<gene>
    <name evidence="2" type="ORF">IT882_06615</name>
</gene>
<feature type="transmembrane region" description="Helical" evidence="1">
    <location>
        <begin position="46"/>
        <end position="70"/>
    </location>
</feature>
<proteinExistence type="predicted"/>
<evidence type="ECO:0000256" key="1">
    <source>
        <dbReference type="SAM" id="Phobius"/>
    </source>
</evidence>